<dbReference type="PROSITE" id="PS00107">
    <property type="entry name" value="PROTEIN_KINASE_ATP"/>
    <property type="match status" value="1"/>
</dbReference>
<dbReference type="GO" id="GO:0016301">
    <property type="term" value="F:kinase activity"/>
    <property type="evidence" value="ECO:0007669"/>
    <property type="project" value="UniProtKB-KW"/>
</dbReference>
<feature type="compositionally biased region" description="Acidic residues" evidence="8">
    <location>
        <begin position="402"/>
        <end position="416"/>
    </location>
</feature>
<keyword evidence="11" id="KW-1185">Reference proteome</keyword>
<dbReference type="RefSeq" id="WP_167992086.1">
    <property type="nucleotide sequence ID" value="NZ_JAATEM010000006.1"/>
</dbReference>
<dbReference type="EC" id="2.7.11.1" evidence="1"/>
<reference evidence="10 11" key="1">
    <citation type="submission" date="2020-03" db="EMBL/GenBank/DDBJ databases">
        <title>WGS of actinomycetes isolated from Thailand.</title>
        <authorList>
            <person name="Thawai C."/>
        </authorList>
    </citation>
    <scope>NUCLEOTIDE SEQUENCE [LARGE SCALE GENOMIC DNA]</scope>
    <source>
        <strain evidence="10 11">SBST2-5</strain>
    </source>
</reference>
<comment type="caution">
    <text evidence="10">The sequence shown here is derived from an EMBL/GenBank/DDBJ whole genome shotgun (WGS) entry which is preliminary data.</text>
</comment>
<dbReference type="PANTHER" id="PTHR43289">
    <property type="entry name" value="MITOGEN-ACTIVATED PROTEIN KINASE KINASE KINASE 20-RELATED"/>
    <property type="match status" value="1"/>
</dbReference>
<dbReference type="EMBL" id="JAATEM010000006">
    <property type="protein sequence ID" value="NJP49834.1"/>
    <property type="molecule type" value="Genomic_DNA"/>
</dbReference>
<keyword evidence="6 7" id="KW-0067">ATP-binding</keyword>
<evidence type="ECO:0000313" key="11">
    <source>
        <dbReference type="Proteomes" id="UP000730591"/>
    </source>
</evidence>
<dbReference type="PANTHER" id="PTHR43289:SF6">
    <property type="entry name" value="SERINE_THREONINE-PROTEIN KINASE NEKL-3"/>
    <property type="match status" value="1"/>
</dbReference>
<keyword evidence="3" id="KW-0808">Transferase</keyword>
<dbReference type="Proteomes" id="UP000730591">
    <property type="component" value="Unassembled WGS sequence"/>
</dbReference>
<protein>
    <recommendedName>
        <fullName evidence="1">non-specific serine/threonine protein kinase</fullName>
        <ecNumber evidence="1">2.7.11.1</ecNumber>
    </recommendedName>
</protein>
<dbReference type="SUPFAM" id="SSF56112">
    <property type="entry name" value="Protein kinase-like (PK-like)"/>
    <property type="match status" value="1"/>
</dbReference>
<sequence length="563" mass="57788">MSTWTVPGYTESLELGSGASGRVVLALHEGTGVPVAVKYLSESLRSRPDFVRDFRAEARLLAGLDSPHVAGLYEYVESPDGAAIVMELVDGVSLRTVLSRQGSLAAEAALVVLKGSLLGLADAHRVGVVHRDYKPENVLVDPAGLSKLVDFGIAVNSGTRGGVAGTPSYMAPEQWRGDPASPSTDVYAATATFFECLTGHKPYPGGNIAELALRHTEAPVPEEDVPEPVRPLVRRGLAKDPAQRPDDARAFVTELEAVAVAAYGEDWEERGRGRLAALVALLALLLPSARTDPRSVTDTAHTVLRPEPRPVRAREWLPTGPGVVVAAAAAVMAIVLAHSAPAAGPDARKAAEAFATTSARPGITAGPVPGPDAATTPPAPGTSGAPSAGSGSPSDAATSPAADEDGDVAPETDADTGTDTGGPGDGTAPEPPTGPGDGTPPSAEEPPSDPDPEPEAPAVKDISVTDFRQTGTDTATVTVTVHTDGPGPVSVTLDWFTGDAAGGPGTADGAQVFQRSGATQYTITAPHTFQNRACYWTVRASTRPAPADGGASQQLLTKRCDLR</sequence>
<evidence type="ECO:0000256" key="5">
    <source>
        <dbReference type="ARBA" id="ARBA00022777"/>
    </source>
</evidence>
<keyword evidence="4 7" id="KW-0547">Nucleotide-binding</keyword>
<keyword evidence="5 10" id="KW-0418">Kinase</keyword>
<dbReference type="PROSITE" id="PS50011">
    <property type="entry name" value="PROTEIN_KINASE_DOM"/>
    <property type="match status" value="1"/>
</dbReference>
<evidence type="ECO:0000256" key="8">
    <source>
        <dbReference type="SAM" id="MobiDB-lite"/>
    </source>
</evidence>
<feature type="compositionally biased region" description="Low complexity" evidence="8">
    <location>
        <begin position="364"/>
        <end position="401"/>
    </location>
</feature>
<keyword evidence="2" id="KW-0723">Serine/threonine-protein kinase</keyword>
<evidence type="ECO:0000256" key="1">
    <source>
        <dbReference type="ARBA" id="ARBA00012513"/>
    </source>
</evidence>
<evidence type="ECO:0000256" key="3">
    <source>
        <dbReference type="ARBA" id="ARBA00022679"/>
    </source>
</evidence>
<accession>A0ABX1A0E6</accession>
<evidence type="ECO:0000256" key="2">
    <source>
        <dbReference type="ARBA" id="ARBA00022527"/>
    </source>
</evidence>
<dbReference type="PROSITE" id="PS00108">
    <property type="entry name" value="PROTEIN_KINASE_ST"/>
    <property type="match status" value="1"/>
</dbReference>
<evidence type="ECO:0000256" key="7">
    <source>
        <dbReference type="PROSITE-ProRule" id="PRU10141"/>
    </source>
</evidence>
<dbReference type="Pfam" id="PF00069">
    <property type="entry name" value="Pkinase"/>
    <property type="match status" value="1"/>
</dbReference>
<evidence type="ECO:0000256" key="6">
    <source>
        <dbReference type="ARBA" id="ARBA00022840"/>
    </source>
</evidence>
<dbReference type="InterPro" id="IPR008271">
    <property type="entry name" value="Ser/Thr_kinase_AS"/>
</dbReference>
<dbReference type="InterPro" id="IPR011009">
    <property type="entry name" value="Kinase-like_dom_sf"/>
</dbReference>
<feature type="binding site" evidence="7">
    <location>
        <position position="38"/>
    </location>
    <ligand>
        <name>ATP</name>
        <dbReference type="ChEBI" id="CHEBI:30616"/>
    </ligand>
</feature>
<proteinExistence type="predicted"/>
<name>A0ABX1A0E6_9ACTN</name>
<feature type="region of interest" description="Disordered" evidence="8">
    <location>
        <begin position="359"/>
        <end position="458"/>
    </location>
</feature>
<feature type="region of interest" description="Disordered" evidence="8">
    <location>
        <begin position="543"/>
        <end position="563"/>
    </location>
</feature>
<organism evidence="10 11">
    <name type="scientific">Streptomyces composti</name>
    <dbReference type="NCBI Taxonomy" id="2720025"/>
    <lineage>
        <taxon>Bacteria</taxon>
        <taxon>Bacillati</taxon>
        <taxon>Actinomycetota</taxon>
        <taxon>Actinomycetes</taxon>
        <taxon>Kitasatosporales</taxon>
        <taxon>Streptomycetaceae</taxon>
        <taxon>Streptomyces</taxon>
    </lineage>
</organism>
<dbReference type="InterPro" id="IPR000719">
    <property type="entry name" value="Prot_kinase_dom"/>
</dbReference>
<feature type="domain" description="Protein kinase" evidence="9">
    <location>
        <begin position="9"/>
        <end position="258"/>
    </location>
</feature>
<gene>
    <name evidence="10" type="ORF">HCJ93_07050</name>
</gene>
<dbReference type="InterPro" id="IPR017441">
    <property type="entry name" value="Protein_kinase_ATP_BS"/>
</dbReference>
<dbReference type="Gene3D" id="1.10.510.10">
    <property type="entry name" value="Transferase(Phosphotransferase) domain 1"/>
    <property type="match status" value="1"/>
</dbReference>
<evidence type="ECO:0000259" key="9">
    <source>
        <dbReference type="PROSITE" id="PS50011"/>
    </source>
</evidence>
<dbReference type="CDD" id="cd14014">
    <property type="entry name" value="STKc_PknB_like"/>
    <property type="match status" value="1"/>
</dbReference>
<evidence type="ECO:0000256" key="4">
    <source>
        <dbReference type="ARBA" id="ARBA00022741"/>
    </source>
</evidence>
<evidence type="ECO:0000313" key="10">
    <source>
        <dbReference type="EMBL" id="NJP49834.1"/>
    </source>
</evidence>